<dbReference type="GeneID" id="28987167"/>
<dbReference type="AlphaFoldDB" id="A0A0J0XQZ0"/>
<keyword evidence="2" id="KW-1185">Reference proteome</keyword>
<dbReference type="InterPro" id="IPR052356">
    <property type="entry name" value="Thiol_S-MT"/>
</dbReference>
<dbReference type="PANTHER" id="PTHR45036:SF1">
    <property type="entry name" value="METHYLTRANSFERASE LIKE 7A"/>
    <property type="match status" value="1"/>
</dbReference>
<proteinExistence type="predicted"/>
<dbReference type="SUPFAM" id="SSF53335">
    <property type="entry name" value="S-adenosyl-L-methionine-dependent methyltransferases"/>
    <property type="match status" value="1"/>
</dbReference>
<dbReference type="STRING" id="879819.A0A0J0XQZ0"/>
<dbReference type="GO" id="GO:0032259">
    <property type="term" value="P:methylation"/>
    <property type="evidence" value="ECO:0007669"/>
    <property type="project" value="UniProtKB-KW"/>
</dbReference>
<dbReference type="GO" id="GO:0008168">
    <property type="term" value="F:methyltransferase activity"/>
    <property type="evidence" value="ECO:0007669"/>
    <property type="project" value="UniProtKB-KW"/>
</dbReference>
<sequence>MASILDVIYGLWEPVVFLGLSAAYLPSTVLQIFRDRQWGAFVSFDQFSYIWFANLWRFAGPMVREGAEARVVPLLQGRVRAGAIVSPHDDGTILPGGVGGTVIEVGPGSGNWVNLFSDKYLSDDGNRQRSGGYRTRVDKVYGVEPNADHHAALRQRVQDAGLEGRYEVVPVGIQDIGRSGLIAKGSVDAIVTVMCLCSISEPEQNIRELYTYLKPGGRWFVYEHVKCNRSQGGFMTVYQRILNLIWPSFMGGCDLCRDTSTSLFAAGEWKDFDLAMPVDEPWWATTPHTYGIITK</sequence>
<dbReference type="Gene3D" id="3.40.50.150">
    <property type="entry name" value="Vaccinia Virus protein VP39"/>
    <property type="match status" value="1"/>
</dbReference>
<dbReference type="Pfam" id="PF13489">
    <property type="entry name" value="Methyltransf_23"/>
    <property type="match status" value="1"/>
</dbReference>
<keyword evidence="1" id="KW-0808">Transferase</keyword>
<accession>A0A0J0XQZ0</accession>
<reference evidence="1 2" key="1">
    <citation type="submission" date="2015-03" db="EMBL/GenBank/DDBJ databases">
        <title>Genomics and transcriptomics of the oil-accumulating basidiomycete yeast T. oleaginosus allow insights into substrate utilization and the diverse evolutionary trajectories of mating systems in fungi.</title>
        <authorList>
            <consortium name="DOE Joint Genome Institute"/>
            <person name="Kourist R."/>
            <person name="Kracht O."/>
            <person name="Bracharz F."/>
            <person name="Lipzen A."/>
            <person name="Nolan M."/>
            <person name="Ohm R."/>
            <person name="Grigoriev I."/>
            <person name="Sun S."/>
            <person name="Heitman J."/>
            <person name="Bruck T."/>
            <person name="Nowrousian M."/>
        </authorList>
    </citation>
    <scope>NUCLEOTIDE SEQUENCE [LARGE SCALE GENOMIC DNA]</scope>
    <source>
        <strain evidence="1 2">IBC0246</strain>
    </source>
</reference>
<dbReference type="CDD" id="cd02440">
    <property type="entry name" value="AdoMet_MTases"/>
    <property type="match status" value="1"/>
</dbReference>
<gene>
    <name evidence="1" type="ORF">CC85DRAFT_327257</name>
</gene>
<dbReference type="RefSeq" id="XP_018280017.1">
    <property type="nucleotide sequence ID" value="XM_018426564.1"/>
</dbReference>
<dbReference type="OrthoDB" id="540004at2759"/>
<dbReference type="EMBL" id="KQ087194">
    <property type="protein sequence ID" value="KLT43526.1"/>
    <property type="molecule type" value="Genomic_DNA"/>
</dbReference>
<keyword evidence="1" id="KW-0489">Methyltransferase</keyword>
<evidence type="ECO:0000313" key="2">
    <source>
        <dbReference type="Proteomes" id="UP000053611"/>
    </source>
</evidence>
<name>A0A0J0XQZ0_9TREE</name>
<organism evidence="1 2">
    <name type="scientific">Cutaneotrichosporon oleaginosum</name>
    <dbReference type="NCBI Taxonomy" id="879819"/>
    <lineage>
        <taxon>Eukaryota</taxon>
        <taxon>Fungi</taxon>
        <taxon>Dikarya</taxon>
        <taxon>Basidiomycota</taxon>
        <taxon>Agaricomycotina</taxon>
        <taxon>Tremellomycetes</taxon>
        <taxon>Trichosporonales</taxon>
        <taxon>Trichosporonaceae</taxon>
        <taxon>Cutaneotrichosporon</taxon>
    </lineage>
</organism>
<dbReference type="Proteomes" id="UP000053611">
    <property type="component" value="Unassembled WGS sequence"/>
</dbReference>
<dbReference type="PANTHER" id="PTHR45036">
    <property type="entry name" value="METHYLTRANSFERASE LIKE 7B"/>
    <property type="match status" value="1"/>
</dbReference>
<evidence type="ECO:0000313" key="1">
    <source>
        <dbReference type="EMBL" id="KLT43526.1"/>
    </source>
</evidence>
<protein>
    <submittedName>
        <fullName evidence="1">S-adenosyl-L-methionine-dependent methyltransferase</fullName>
    </submittedName>
</protein>
<dbReference type="InterPro" id="IPR029063">
    <property type="entry name" value="SAM-dependent_MTases_sf"/>
</dbReference>